<dbReference type="SUPFAM" id="SSF51735">
    <property type="entry name" value="NAD(P)-binding Rossmann-fold domains"/>
    <property type="match status" value="1"/>
</dbReference>
<dbReference type="Pfam" id="PF01370">
    <property type="entry name" value="Epimerase"/>
    <property type="match status" value="1"/>
</dbReference>
<protein>
    <recommendedName>
        <fullName evidence="1">NAD-dependent epimerase/dehydratase domain-containing protein</fullName>
    </recommendedName>
</protein>
<dbReference type="VEuPathDB" id="FungiDB:ASPGLDRAFT_45404"/>
<dbReference type="STRING" id="1160497.A0A1L9VNI3"/>
<proteinExistence type="predicted"/>
<dbReference type="EMBL" id="KV878894">
    <property type="protein sequence ID" value="OJJ85441.1"/>
    <property type="molecule type" value="Genomic_DNA"/>
</dbReference>
<dbReference type="InterPro" id="IPR001509">
    <property type="entry name" value="Epimerase_deHydtase"/>
</dbReference>
<dbReference type="AlphaFoldDB" id="A0A1L9VNI3"/>
<evidence type="ECO:0000259" key="1">
    <source>
        <dbReference type="Pfam" id="PF01370"/>
    </source>
</evidence>
<evidence type="ECO:0000313" key="3">
    <source>
        <dbReference type="Proteomes" id="UP000184300"/>
    </source>
</evidence>
<organism evidence="2 3">
    <name type="scientific">Aspergillus glaucus CBS 516.65</name>
    <dbReference type="NCBI Taxonomy" id="1160497"/>
    <lineage>
        <taxon>Eukaryota</taxon>
        <taxon>Fungi</taxon>
        <taxon>Dikarya</taxon>
        <taxon>Ascomycota</taxon>
        <taxon>Pezizomycotina</taxon>
        <taxon>Eurotiomycetes</taxon>
        <taxon>Eurotiomycetidae</taxon>
        <taxon>Eurotiales</taxon>
        <taxon>Aspergillaceae</taxon>
        <taxon>Aspergillus</taxon>
        <taxon>Aspergillus subgen. Aspergillus</taxon>
    </lineage>
</organism>
<reference evidence="3" key="1">
    <citation type="journal article" date="2017" name="Genome Biol.">
        <title>Comparative genomics reveals high biological diversity and specific adaptations in the industrially and medically important fungal genus Aspergillus.</title>
        <authorList>
            <person name="de Vries R.P."/>
            <person name="Riley R."/>
            <person name="Wiebenga A."/>
            <person name="Aguilar-Osorio G."/>
            <person name="Amillis S."/>
            <person name="Uchima C.A."/>
            <person name="Anderluh G."/>
            <person name="Asadollahi M."/>
            <person name="Askin M."/>
            <person name="Barry K."/>
            <person name="Battaglia E."/>
            <person name="Bayram O."/>
            <person name="Benocci T."/>
            <person name="Braus-Stromeyer S.A."/>
            <person name="Caldana C."/>
            <person name="Canovas D."/>
            <person name="Cerqueira G.C."/>
            <person name="Chen F."/>
            <person name="Chen W."/>
            <person name="Choi C."/>
            <person name="Clum A."/>
            <person name="Dos Santos R.A."/>
            <person name="Damasio A.R."/>
            <person name="Diallinas G."/>
            <person name="Emri T."/>
            <person name="Fekete E."/>
            <person name="Flipphi M."/>
            <person name="Freyberg S."/>
            <person name="Gallo A."/>
            <person name="Gournas C."/>
            <person name="Habgood R."/>
            <person name="Hainaut M."/>
            <person name="Harispe M.L."/>
            <person name="Henrissat B."/>
            <person name="Hilden K.S."/>
            <person name="Hope R."/>
            <person name="Hossain A."/>
            <person name="Karabika E."/>
            <person name="Karaffa L."/>
            <person name="Karanyi Z."/>
            <person name="Krasevec N."/>
            <person name="Kuo A."/>
            <person name="Kusch H."/>
            <person name="LaButti K."/>
            <person name="Lagendijk E.L."/>
            <person name="Lapidus A."/>
            <person name="Levasseur A."/>
            <person name="Lindquist E."/>
            <person name="Lipzen A."/>
            <person name="Logrieco A.F."/>
            <person name="MacCabe A."/>
            <person name="Maekelae M.R."/>
            <person name="Malavazi I."/>
            <person name="Melin P."/>
            <person name="Meyer V."/>
            <person name="Mielnichuk N."/>
            <person name="Miskei M."/>
            <person name="Molnar A.P."/>
            <person name="Mule G."/>
            <person name="Ngan C.Y."/>
            <person name="Orejas M."/>
            <person name="Orosz E."/>
            <person name="Ouedraogo J.P."/>
            <person name="Overkamp K.M."/>
            <person name="Park H.-S."/>
            <person name="Perrone G."/>
            <person name="Piumi F."/>
            <person name="Punt P.J."/>
            <person name="Ram A.F."/>
            <person name="Ramon A."/>
            <person name="Rauscher S."/>
            <person name="Record E."/>
            <person name="Riano-Pachon D.M."/>
            <person name="Robert V."/>
            <person name="Roehrig J."/>
            <person name="Ruller R."/>
            <person name="Salamov A."/>
            <person name="Salih N.S."/>
            <person name="Samson R.A."/>
            <person name="Sandor E."/>
            <person name="Sanguinetti M."/>
            <person name="Schuetze T."/>
            <person name="Sepcic K."/>
            <person name="Shelest E."/>
            <person name="Sherlock G."/>
            <person name="Sophianopoulou V."/>
            <person name="Squina F.M."/>
            <person name="Sun H."/>
            <person name="Susca A."/>
            <person name="Todd R.B."/>
            <person name="Tsang A."/>
            <person name="Unkles S.E."/>
            <person name="van de Wiele N."/>
            <person name="van Rossen-Uffink D."/>
            <person name="Oliveira J.V."/>
            <person name="Vesth T.C."/>
            <person name="Visser J."/>
            <person name="Yu J.-H."/>
            <person name="Zhou M."/>
            <person name="Andersen M.R."/>
            <person name="Archer D.B."/>
            <person name="Baker S.E."/>
            <person name="Benoit I."/>
            <person name="Brakhage A.A."/>
            <person name="Braus G.H."/>
            <person name="Fischer R."/>
            <person name="Frisvad J.C."/>
            <person name="Goldman G.H."/>
            <person name="Houbraken J."/>
            <person name="Oakley B."/>
            <person name="Pocsi I."/>
            <person name="Scazzocchio C."/>
            <person name="Seiboth B."/>
            <person name="vanKuyk P.A."/>
            <person name="Wortman J."/>
            <person name="Dyer P.S."/>
            <person name="Grigoriev I.V."/>
        </authorList>
    </citation>
    <scope>NUCLEOTIDE SEQUENCE [LARGE SCALE GENOMIC DNA]</scope>
    <source>
        <strain evidence="3">CBS 516.65</strain>
    </source>
</reference>
<name>A0A1L9VNI3_ASPGL</name>
<feature type="domain" description="NAD-dependent epimerase/dehydratase" evidence="1">
    <location>
        <begin position="5"/>
        <end position="199"/>
    </location>
</feature>
<dbReference type="Gene3D" id="3.40.50.720">
    <property type="entry name" value="NAD(P)-binding Rossmann-like Domain"/>
    <property type="match status" value="1"/>
</dbReference>
<dbReference type="PANTHER" id="PTHR43103:SF6">
    <property type="entry name" value="PUTATIVE-RELATED"/>
    <property type="match status" value="1"/>
</dbReference>
<dbReference type="RefSeq" id="XP_022402139.1">
    <property type="nucleotide sequence ID" value="XM_022546236.1"/>
</dbReference>
<accession>A0A1L9VNI3</accession>
<sequence length="309" mass="34687">MGKRIIITGGSGKAGQHIITHLLSRGHELFNIDLAPLPAHVAPESLVHTLRADLTDSGQVHGAFTSHFKITEPFRDDPLGKDRPDAVIHLAGYSRNMIVPDNETFRTNTMSTYNVIEAACRLGIKKVIIASSVTVYGVSYAEGDVGYPSFPVDEEIDASPMDSYAIAKVCGERIARGFARRFPGVDVYVLRIGRVVNPEEYREGMFASYVEEPERWAVHGWSYIDSRDLGEMCHLGVERDGLGFQVFNATNDEITNYEDSTRKFLERVSPGTPFTREMGEREAPLSNRKIKELLGFRESHPWQKYYESK</sequence>
<dbReference type="InterPro" id="IPR036291">
    <property type="entry name" value="NAD(P)-bd_dom_sf"/>
</dbReference>
<dbReference type="OrthoDB" id="202470at2759"/>
<dbReference type="GeneID" id="34462497"/>
<dbReference type="PANTHER" id="PTHR43103">
    <property type="entry name" value="NUCLEOSIDE-DIPHOSPHATE-SUGAR EPIMERASE"/>
    <property type="match status" value="1"/>
</dbReference>
<evidence type="ECO:0000313" key="2">
    <source>
        <dbReference type="EMBL" id="OJJ85441.1"/>
    </source>
</evidence>
<dbReference type="Proteomes" id="UP000184300">
    <property type="component" value="Unassembled WGS sequence"/>
</dbReference>
<keyword evidence="3" id="KW-1185">Reference proteome</keyword>
<gene>
    <name evidence="2" type="ORF">ASPGLDRAFT_45404</name>
</gene>